<reference evidence="2" key="1">
    <citation type="submission" date="2023-06" db="EMBL/GenBank/DDBJ databases">
        <title>Genome-scale phylogeny and comparative genomics of the fungal order Sordariales.</title>
        <authorList>
            <consortium name="Lawrence Berkeley National Laboratory"/>
            <person name="Hensen N."/>
            <person name="Bonometti L."/>
            <person name="Westerberg I."/>
            <person name="Brannstrom I.O."/>
            <person name="Guillou S."/>
            <person name="Cros-Aarteil S."/>
            <person name="Calhoun S."/>
            <person name="Haridas S."/>
            <person name="Kuo A."/>
            <person name="Mondo S."/>
            <person name="Pangilinan J."/>
            <person name="Riley R."/>
            <person name="Labutti K."/>
            <person name="Andreopoulos B."/>
            <person name="Lipzen A."/>
            <person name="Chen C."/>
            <person name="Yanf M."/>
            <person name="Daum C."/>
            <person name="Ng V."/>
            <person name="Clum A."/>
            <person name="Steindorff A."/>
            <person name="Ohm R."/>
            <person name="Martin F."/>
            <person name="Silar P."/>
            <person name="Natvig D."/>
            <person name="Lalanne C."/>
            <person name="Gautier V."/>
            <person name="Ament-Velasquez S.L."/>
            <person name="Kruys A."/>
            <person name="Hutchinson M.I."/>
            <person name="Powell A.J."/>
            <person name="Barry K."/>
            <person name="Miller A.N."/>
            <person name="Grigoriev I.V."/>
            <person name="Debuchy R."/>
            <person name="Gladieux P."/>
            <person name="Thoren M.H."/>
            <person name="Johannesson H."/>
        </authorList>
    </citation>
    <scope>NUCLEOTIDE SEQUENCE</scope>
    <source>
        <strain evidence="2">CBS 606.72</strain>
    </source>
</reference>
<feature type="compositionally biased region" description="Basic and acidic residues" evidence="1">
    <location>
        <begin position="44"/>
        <end position="56"/>
    </location>
</feature>
<keyword evidence="3" id="KW-1185">Reference proteome</keyword>
<dbReference type="AlphaFoldDB" id="A0AA39WXC2"/>
<dbReference type="EMBL" id="JAULSU010000003">
    <property type="protein sequence ID" value="KAK0623369.1"/>
    <property type="molecule type" value="Genomic_DNA"/>
</dbReference>
<evidence type="ECO:0000256" key="1">
    <source>
        <dbReference type="SAM" id="MobiDB-lite"/>
    </source>
</evidence>
<protein>
    <submittedName>
        <fullName evidence="2">Uncharacterized protein</fullName>
    </submittedName>
</protein>
<feature type="region of interest" description="Disordered" evidence="1">
    <location>
        <begin position="37"/>
        <end position="64"/>
    </location>
</feature>
<evidence type="ECO:0000313" key="2">
    <source>
        <dbReference type="EMBL" id="KAK0623369.1"/>
    </source>
</evidence>
<proteinExistence type="predicted"/>
<name>A0AA39WXC2_9PEZI</name>
<accession>A0AA39WXC2</accession>
<dbReference type="Proteomes" id="UP001175000">
    <property type="component" value="Unassembled WGS sequence"/>
</dbReference>
<organism evidence="2 3">
    <name type="scientific">Immersiella caudata</name>
    <dbReference type="NCBI Taxonomy" id="314043"/>
    <lineage>
        <taxon>Eukaryota</taxon>
        <taxon>Fungi</taxon>
        <taxon>Dikarya</taxon>
        <taxon>Ascomycota</taxon>
        <taxon>Pezizomycotina</taxon>
        <taxon>Sordariomycetes</taxon>
        <taxon>Sordariomycetidae</taxon>
        <taxon>Sordariales</taxon>
        <taxon>Lasiosphaeriaceae</taxon>
        <taxon>Immersiella</taxon>
    </lineage>
</organism>
<evidence type="ECO:0000313" key="3">
    <source>
        <dbReference type="Proteomes" id="UP001175000"/>
    </source>
</evidence>
<sequence>MCGIISFELDAFIGSRRHRHVFPFPTEYASGGVECGTAPNHTHSARDALSPKRSETEASLSDEQCVASSDTFENSMLYSQQFEVIDVDPQPDRYRLRCKMSAL</sequence>
<gene>
    <name evidence="2" type="ORF">B0T14DRAFT_174761</name>
</gene>
<comment type="caution">
    <text evidence="2">The sequence shown here is derived from an EMBL/GenBank/DDBJ whole genome shotgun (WGS) entry which is preliminary data.</text>
</comment>